<evidence type="ECO:0000259" key="6">
    <source>
        <dbReference type="Pfam" id="PF22770"/>
    </source>
</evidence>
<dbReference type="PANTHER" id="PTHR22731">
    <property type="entry name" value="RIBONUCLEASES P/MRP PROTEIN SUBUNIT POP1"/>
    <property type="match status" value="1"/>
</dbReference>
<evidence type="ECO:0000259" key="4">
    <source>
        <dbReference type="Pfam" id="PF06978"/>
    </source>
</evidence>
<name>B6AG49_CRYMR</name>
<feature type="domain" description="Pop1 N-terminal" evidence="4">
    <location>
        <begin position="35"/>
        <end position="219"/>
    </location>
</feature>
<dbReference type="EC" id="3.1.26.5" evidence="7"/>
<dbReference type="GO" id="GO:0000172">
    <property type="term" value="C:ribonuclease MRP complex"/>
    <property type="evidence" value="ECO:0007669"/>
    <property type="project" value="InterPro"/>
</dbReference>
<comment type="subcellular location">
    <subcellularLocation>
        <location evidence="1">Nucleus</location>
    </subcellularLocation>
</comment>
<dbReference type="PANTHER" id="PTHR22731:SF3">
    <property type="entry name" value="RIBONUCLEASES P_MRP PROTEIN SUBUNIT POP1"/>
    <property type="match status" value="1"/>
</dbReference>
<evidence type="ECO:0000256" key="3">
    <source>
        <dbReference type="ARBA" id="ARBA00023242"/>
    </source>
</evidence>
<evidence type="ECO:0000313" key="7">
    <source>
        <dbReference type="EMBL" id="EEA07190.1"/>
    </source>
</evidence>
<proteinExistence type="predicted"/>
<dbReference type="InterPro" id="IPR012590">
    <property type="entry name" value="POPLD_dom"/>
</dbReference>
<dbReference type="Pfam" id="PF22770">
    <property type="entry name" value="POP1_C"/>
    <property type="match status" value="1"/>
</dbReference>
<keyword evidence="8" id="KW-1185">Reference proteome</keyword>
<dbReference type="eggNOG" id="KOG3322">
    <property type="taxonomic scope" value="Eukaryota"/>
</dbReference>
<dbReference type="VEuPathDB" id="CryptoDB:CMU_000600"/>
<dbReference type="Pfam" id="PF06978">
    <property type="entry name" value="POP1_N"/>
    <property type="match status" value="1"/>
</dbReference>
<keyword evidence="7" id="KW-0378">Hydrolase</keyword>
<dbReference type="InterPro" id="IPR055079">
    <property type="entry name" value="POP1_C"/>
</dbReference>
<evidence type="ECO:0000313" key="8">
    <source>
        <dbReference type="Proteomes" id="UP000001460"/>
    </source>
</evidence>
<keyword evidence="3" id="KW-0539">Nucleus</keyword>
<dbReference type="EMBL" id="DS989732">
    <property type="protein sequence ID" value="EEA07190.1"/>
    <property type="molecule type" value="Genomic_DNA"/>
</dbReference>
<dbReference type="STRING" id="441375.B6AG49"/>
<evidence type="ECO:0000256" key="2">
    <source>
        <dbReference type="ARBA" id="ARBA00022694"/>
    </source>
</evidence>
<dbReference type="GeneID" id="6996744"/>
<dbReference type="AlphaFoldDB" id="B6AG49"/>
<sequence length="867" mass="102482">MDQDYELNPLLSELSSLRTKDISSLPQIISIPHLVQGREKEICKFLSFVQETHSIKRSFQRLPPNLRRRAMSYNPYRAPQRIRARLIYEMKKAPPKPSRRAKKDRRRIFTFSEKYKMRNRNHNLRLDIDRIPEVVNLANYNTTDNAKYSKHWDINTQINQYKWLESHMYFSKRFFMFEAFGYKLALCSTAKRRRKLYRQLSHNCIVHDMSYFHLYELRGEDKDIILLLSLCNINKALLECKKYRDGNFRGAGFAFQLNTEILRNMDTLNLEDISSVPFFDWERISPIEFVWQRSEDGSTMGCFWLWIHPLASMQLLDYLKECIGIFKINVYITFLEDLNRLEFLGPKSLQVLKKLLNVCLDKSKVWDSVDIDNIVDFPPDSILSLLIYLPLVFTKYRSVKYSKKSSGSHIEYSTKWPDQWTSYKDVKESVYDADYRKHLRNKFIELKYRSKYRGQMNSKCTFGTSNLISHETWRSRKRRNIRTLLGHILSRANSSGEKLSSNSKSNQLEEHKSGHITNLSHFQTPILLICHQGNHIGYDLIIPRGINSTILLRFLQSMSVPIIGIEERRFLSLELEMPYFPFDYIDTLSYSKTICTKYIKFDKVNSKYSNFNERIALASYLNTPPSKRINFLFNKIRYPFITDWETLAKRHASRNETNNESSITFRSNLSCMLESFQIDEPSTNIQRTLPIKWKIVVPRYGYRGATNEFRNIFQYIAASEINLEKISNIMILIKVYSNRPVLKNSHLYLWVDGDEVFLKDNNELIEKPCKNYKLSKCQYPRDSYESVMFKQCCIKIKTLRDLVGVVTNGGYSMSKGRGFGIGYISLYSFMQSSESQKTTRLKFWMRYKGLHYIPVEIEQLKQNISHF</sequence>
<keyword evidence="2" id="KW-0819">tRNA processing</keyword>
<gene>
    <name evidence="7" type="ORF">CMU_000600</name>
</gene>
<feature type="domain" description="POP1 C-terminal" evidence="6">
    <location>
        <begin position="794"/>
        <end position="841"/>
    </location>
</feature>
<accession>B6AG49</accession>
<dbReference type="InterPro" id="IPR009723">
    <property type="entry name" value="Pop1_N"/>
</dbReference>
<dbReference type="GO" id="GO:0005655">
    <property type="term" value="C:nucleolar ribonuclease P complex"/>
    <property type="evidence" value="ECO:0007669"/>
    <property type="project" value="InterPro"/>
</dbReference>
<feature type="domain" description="POPLD" evidence="5">
    <location>
        <begin position="537"/>
        <end position="644"/>
    </location>
</feature>
<evidence type="ECO:0000256" key="1">
    <source>
        <dbReference type="ARBA" id="ARBA00004123"/>
    </source>
</evidence>
<dbReference type="OMA" id="PILLICH"/>
<dbReference type="GO" id="GO:0004526">
    <property type="term" value="F:ribonuclease P activity"/>
    <property type="evidence" value="ECO:0007669"/>
    <property type="project" value="UniProtKB-EC"/>
</dbReference>
<dbReference type="InterPro" id="IPR039182">
    <property type="entry name" value="Pop1"/>
</dbReference>
<dbReference type="GO" id="GO:0001682">
    <property type="term" value="P:tRNA 5'-leader removal"/>
    <property type="evidence" value="ECO:0007669"/>
    <property type="project" value="InterPro"/>
</dbReference>
<evidence type="ECO:0000259" key="5">
    <source>
        <dbReference type="Pfam" id="PF08170"/>
    </source>
</evidence>
<dbReference type="RefSeq" id="XP_002141539.1">
    <property type="nucleotide sequence ID" value="XM_002141503.1"/>
</dbReference>
<dbReference type="Pfam" id="PF08170">
    <property type="entry name" value="POPLD"/>
    <property type="match status" value="1"/>
</dbReference>
<protein>
    <submittedName>
        <fullName evidence="7">Ribonuclease P/MRP protein subunit POP1, putative</fullName>
        <ecNumber evidence="7">3.1.26.5</ecNumber>
    </submittedName>
</protein>
<dbReference type="Proteomes" id="UP000001460">
    <property type="component" value="Unassembled WGS sequence"/>
</dbReference>
<reference evidence="7" key="1">
    <citation type="submission" date="2008-06" db="EMBL/GenBank/DDBJ databases">
        <authorList>
            <person name="Lorenzi H."/>
            <person name="Inman J."/>
            <person name="Miller J."/>
            <person name="Schobel S."/>
            <person name="Amedeo P."/>
            <person name="Caler E.V."/>
            <person name="da Silva J."/>
        </authorList>
    </citation>
    <scope>NUCLEOTIDE SEQUENCE [LARGE SCALE GENOMIC DNA]</scope>
    <source>
        <strain evidence="7">RN66</strain>
    </source>
</reference>
<organism evidence="7 8">
    <name type="scientific">Cryptosporidium muris (strain RN66)</name>
    <dbReference type="NCBI Taxonomy" id="441375"/>
    <lineage>
        <taxon>Eukaryota</taxon>
        <taxon>Sar</taxon>
        <taxon>Alveolata</taxon>
        <taxon>Apicomplexa</taxon>
        <taxon>Conoidasida</taxon>
        <taxon>Coccidia</taxon>
        <taxon>Eucoccidiorida</taxon>
        <taxon>Eimeriorina</taxon>
        <taxon>Cryptosporidiidae</taxon>
        <taxon>Cryptosporidium</taxon>
    </lineage>
</organism>
<dbReference type="OrthoDB" id="442863at2759"/>